<evidence type="ECO:0000256" key="3">
    <source>
        <dbReference type="ARBA" id="ARBA00022679"/>
    </source>
</evidence>
<keyword evidence="5 12" id="KW-0547">Nucleotide-binding</keyword>
<keyword evidence="9" id="KW-0829">Tyrosine-protein kinase</keyword>
<feature type="compositionally biased region" description="Low complexity" evidence="13">
    <location>
        <begin position="622"/>
        <end position="638"/>
    </location>
</feature>
<keyword evidence="3" id="KW-0808">Transferase</keyword>
<protein>
    <recommendedName>
        <fullName evidence="2">non-specific protein-tyrosine kinase</fullName>
        <ecNumber evidence="2">2.7.10.2</ecNumber>
    </recommendedName>
</protein>
<keyword evidence="14" id="KW-0472">Membrane</keyword>
<feature type="compositionally biased region" description="Basic residues" evidence="13">
    <location>
        <begin position="639"/>
        <end position="650"/>
    </location>
</feature>
<dbReference type="GO" id="GO:0004715">
    <property type="term" value="F:non-membrane spanning protein tyrosine kinase activity"/>
    <property type="evidence" value="ECO:0007669"/>
    <property type="project" value="UniProtKB-EC"/>
</dbReference>
<dbReference type="PROSITE" id="PS50011">
    <property type="entry name" value="PROTEIN_KINASE_DOM"/>
    <property type="match status" value="1"/>
</dbReference>
<dbReference type="FunFam" id="1.10.510.10:FF:000989">
    <property type="entry name" value="Wee1-like protein kinase"/>
    <property type="match status" value="1"/>
</dbReference>
<dbReference type="InterPro" id="IPR011009">
    <property type="entry name" value="Kinase-like_dom_sf"/>
</dbReference>
<dbReference type="PANTHER" id="PTHR11042:SF185">
    <property type="entry name" value="WEE1-LIKE PROTEIN KINASE"/>
    <property type="match status" value="1"/>
</dbReference>
<reference evidence="16 17" key="1">
    <citation type="journal article" date="2023" name="Arcadia Sci">
        <title>De novo assembly of a long-read Amblyomma americanum tick genome.</title>
        <authorList>
            <person name="Chou S."/>
            <person name="Poskanzer K.E."/>
            <person name="Rollins M."/>
            <person name="Thuy-Boun P.S."/>
        </authorList>
    </citation>
    <scope>NUCLEOTIDE SEQUENCE [LARGE SCALE GENOMIC DNA]</scope>
    <source>
        <strain evidence="16">F_SG_1</strain>
        <tissue evidence="16">Salivary glands</tissue>
    </source>
</reference>
<keyword evidence="4" id="KW-0479">Metal-binding</keyword>
<dbReference type="PANTHER" id="PTHR11042">
    <property type="entry name" value="EUKARYOTIC TRANSLATION INITIATION FACTOR 2-ALPHA KINASE EIF2-ALPHA KINASE -RELATED"/>
    <property type="match status" value="1"/>
</dbReference>
<sequence>MTSRISFRDRRDAADDALRHLPGAKPEPASRRRRCPIGRARMVTCVCVTKAAVSAGGAAFFSRYRRWRPQGMNASLEPMPAVEDSPRTPCAPRRLAQALRSATPMDVGQGQEVAGGSAVHLSPKTLFRDAAAEFDAQLDSSPPSSSSDLNSSTDSGVVRSLERSPSVPVQKVMPVPRQDTPPYKRIRALRLFGSPQTPKTLLQRAEAPSTQHVSRQRWIQVPPVLAAVANVNPFSPMQTAPPEPPAKRVRKCYSLFRTPENGAAGDAWDCYDDQDVEQEQFIKTQRITRMEPGQSRYESEFLELSQVGSGEFGSVYKCLHRLDGCVYAIKKSRKPMRGTQDEKTALNEVYAHAVLGQHPHVVRYYSAWAENDHMIIQNEFCNEGSLADAIERNGREGKHFSEPELRRILLHVAEGLRYIHSQNLVHMDIKPGNIFISRVPVSIFPDSSDDGFDSGSEALTEEVVYKIGDLGHVTSTKNPQVEEGDCRYLSKEVLREDYSSLPKADIFALGLTVFEAGGGGPLPKNGDDWVAIRKGNLPELDHCSPEFNQLLREMIQKPAAKRPSATSLLHHPVLVPNACKSRAQLRRELNAERFKNELLSRKLEEASMCLQALPILPSPVEISSSSSSINSSDRGSNSRIHRLIGKKANRSHSVTNF</sequence>
<evidence type="ECO:0000313" key="16">
    <source>
        <dbReference type="EMBL" id="KAK8767583.1"/>
    </source>
</evidence>
<evidence type="ECO:0000256" key="9">
    <source>
        <dbReference type="ARBA" id="ARBA00023137"/>
    </source>
</evidence>
<keyword evidence="6" id="KW-0418">Kinase</keyword>
<comment type="subcellular location">
    <subcellularLocation>
        <location evidence="1">Nucleus</location>
    </subcellularLocation>
</comment>
<keyword evidence="14" id="KW-0812">Transmembrane</keyword>
<dbReference type="InterPro" id="IPR050339">
    <property type="entry name" value="CC_SR_Kinase"/>
</dbReference>
<keyword evidence="14" id="KW-1133">Transmembrane helix</keyword>
<dbReference type="InterPro" id="IPR008271">
    <property type="entry name" value="Ser/Thr_kinase_AS"/>
</dbReference>
<dbReference type="EMBL" id="JARKHS020025329">
    <property type="protein sequence ID" value="KAK8767583.1"/>
    <property type="molecule type" value="Genomic_DNA"/>
</dbReference>
<feature type="compositionally biased region" description="Basic and acidic residues" evidence="13">
    <location>
        <begin position="1"/>
        <end position="19"/>
    </location>
</feature>
<comment type="caution">
    <text evidence="16">The sequence shown here is derived from an EMBL/GenBank/DDBJ whole genome shotgun (WGS) entry which is preliminary data.</text>
</comment>
<keyword evidence="7 12" id="KW-0067">ATP-binding</keyword>
<evidence type="ECO:0000256" key="1">
    <source>
        <dbReference type="ARBA" id="ARBA00004123"/>
    </source>
</evidence>
<evidence type="ECO:0000313" key="17">
    <source>
        <dbReference type="Proteomes" id="UP001321473"/>
    </source>
</evidence>
<dbReference type="InterPro" id="IPR017441">
    <property type="entry name" value="Protein_kinase_ATP_BS"/>
</dbReference>
<dbReference type="PROSITE" id="PS00108">
    <property type="entry name" value="PROTEIN_KINASE_ST"/>
    <property type="match status" value="1"/>
</dbReference>
<dbReference type="Gene3D" id="1.10.510.10">
    <property type="entry name" value="Transferase(Phosphotransferase) domain 1"/>
    <property type="match status" value="1"/>
</dbReference>
<dbReference type="Pfam" id="PF00069">
    <property type="entry name" value="Pkinase"/>
    <property type="match status" value="1"/>
</dbReference>
<comment type="similarity">
    <text evidence="11">Belongs to the protein kinase superfamily. Ser/Thr protein kinase family. GCN2 subfamily.</text>
</comment>
<dbReference type="GO" id="GO:0046872">
    <property type="term" value="F:metal ion binding"/>
    <property type="evidence" value="ECO:0007669"/>
    <property type="project" value="UniProtKB-KW"/>
</dbReference>
<dbReference type="CDD" id="cd14051">
    <property type="entry name" value="PTKc_Wee1"/>
    <property type="match status" value="1"/>
</dbReference>
<evidence type="ECO:0000256" key="6">
    <source>
        <dbReference type="ARBA" id="ARBA00022777"/>
    </source>
</evidence>
<feature type="compositionally biased region" description="Low complexity" evidence="13">
    <location>
        <begin position="138"/>
        <end position="155"/>
    </location>
</feature>
<gene>
    <name evidence="16" type="ORF">V5799_005635</name>
</gene>
<dbReference type="PROSITE" id="PS00107">
    <property type="entry name" value="PROTEIN_KINASE_ATP"/>
    <property type="match status" value="1"/>
</dbReference>
<dbReference type="InterPro" id="IPR000719">
    <property type="entry name" value="Prot_kinase_dom"/>
</dbReference>
<feature type="region of interest" description="Disordered" evidence="13">
    <location>
        <begin position="137"/>
        <end position="180"/>
    </location>
</feature>
<evidence type="ECO:0000256" key="5">
    <source>
        <dbReference type="ARBA" id="ARBA00022741"/>
    </source>
</evidence>
<feature type="region of interest" description="Disordered" evidence="13">
    <location>
        <begin position="1"/>
        <end position="33"/>
    </location>
</feature>
<dbReference type="Gene3D" id="3.30.200.20">
    <property type="entry name" value="Phosphorylase Kinase, domain 1"/>
    <property type="match status" value="1"/>
</dbReference>
<dbReference type="GO" id="GO:0005737">
    <property type="term" value="C:cytoplasm"/>
    <property type="evidence" value="ECO:0007669"/>
    <property type="project" value="TreeGrafter"/>
</dbReference>
<evidence type="ECO:0000256" key="12">
    <source>
        <dbReference type="PROSITE-ProRule" id="PRU10141"/>
    </source>
</evidence>
<dbReference type="EC" id="2.7.10.2" evidence="2"/>
<keyword evidence="8" id="KW-0460">Magnesium</keyword>
<dbReference type="GO" id="GO:0005524">
    <property type="term" value="F:ATP binding"/>
    <property type="evidence" value="ECO:0007669"/>
    <property type="project" value="UniProtKB-UniRule"/>
</dbReference>
<name>A0AAQ4DYP3_AMBAM</name>
<dbReference type="AlphaFoldDB" id="A0AAQ4DYP3"/>
<proteinExistence type="inferred from homology"/>
<evidence type="ECO:0000256" key="11">
    <source>
        <dbReference type="ARBA" id="ARBA00037982"/>
    </source>
</evidence>
<evidence type="ECO:0000256" key="8">
    <source>
        <dbReference type="ARBA" id="ARBA00022842"/>
    </source>
</evidence>
<keyword evidence="17" id="KW-1185">Reference proteome</keyword>
<organism evidence="16 17">
    <name type="scientific">Amblyomma americanum</name>
    <name type="common">Lone star tick</name>
    <dbReference type="NCBI Taxonomy" id="6943"/>
    <lineage>
        <taxon>Eukaryota</taxon>
        <taxon>Metazoa</taxon>
        <taxon>Ecdysozoa</taxon>
        <taxon>Arthropoda</taxon>
        <taxon>Chelicerata</taxon>
        <taxon>Arachnida</taxon>
        <taxon>Acari</taxon>
        <taxon>Parasitiformes</taxon>
        <taxon>Ixodida</taxon>
        <taxon>Ixodoidea</taxon>
        <taxon>Ixodidae</taxon>
        <taxon>Amblyomminae</taxon>
        <taxon>Amblyomma</taxon>
    </lineage>
</organism>
<evidence type="ECO:0000256" key="4">
    <source>
        <dbReference type="ARBA" id="ARBA00022723"/>
    </source>
</evidence>
<keyword evidence="10" id="KW-0539">Nucleus</keyword>
<feature type="binding site" evidence="12">
    <location>
        <position position="331"/>
    </location>
    <ligand>
        <name>ATP</name>
        <dbReference type="ChEBI" id="CHEBI:30616"/>
    </ligand>
</feature>
<dbReference type="Proteomes" id="UP001321473">
    <property type="component" value="Unassembled WGS sequence"/>
</dbReference>
<dbReference type="SMART" id="SM00220">
    <property type="entry name" value="S_TKc"/>
    <property type="match status" value="1"/>
</dbReference>
<feature type="domain" description="Protein kinase" evidence="15">
    <location>
        <begin position="301"/>
        <end position="574"/>
    </location>
</feature>
<evidence type="ECO:0000256" key="7">
    <source>
        <dbReference type="ARBA" id="ARBA00022840"/>
    </source>
</evidence>
<evidence type="ECO:0000256" key="13">
    <source>
        <dbReference type="SAM" id="MobiDB-lite"/>
    </source>
</evidence>
<dbReference type="SUPFAM" id="SSF56112">
    <property type="entry name" value="Protein kinase-like (PK-like)"/>
    <property type="match status" value="1"/>
</dbReference>
<evidence type="ECO:0000259" key="15">
    <source>
        <dbReference type="PROSITE" id="PS50011"/>
    </source>
</evidence>
<feature type="region of interest" description="Disordered" evidence="13">
    <location>
        <begin position="620"/>
        <end position="657"/>
    </location>
</feature>
<evidence type="ECO:0000256" key="2">
    <source>
        <dbReference type="ARBA" id="ARBA00011903"/>
    </source>
</evidence>
<dbReference type="GO" id="GO:0005634">
    <property type="term" value="C:nucleus"/>
    <property type="evidence" value="ECO:0007669"/>
    <property type="project" value="UniProtKB-SubCell"/>
</dbReference>
<accession>A0AAQ4DYP3</accession>
<evidence type="ECO:0000256" key="10">
    <source>
        <dbReference type="ARBA" id="ARBA00023242"/>
    </source>
</evidence>
<feature type="transmembrane region" description="Helical" evidence="14">
    <location>
        <begin position="40"/>
        <end position="61"/>
    </location>
</feature>
<evidence type="ECO:0000256" key="14">
    <source>
        <dbReference type="SAM" id="Phobius"/>
    </source>
</evidence>
<dbReference type="FunFam" id="3.30.200.20:FF:000115">
    <property type="entry name" value="Wee1-like kinase 2"/>
    <property type="match status" value="1"/>
</dbReference>